<dbReference type="InterPro" id="IPR011993">
    <property type="entry name" value="PH-like_dom_sf"/>
</dbReference>
<dbReference type="GO" id="GO:0031436">
    <property type="term" value="C:BRCA1-BARD1 complex"/>
    <property type="evidence" value="ECO:0007669"/>
    <property type="project" value="TreeGrafter"/>
</dbReference>
<dbReference type="EMBL" id="OB662182">
    <property type="protein sequence ID" value="CAD7229627.1"/>
    <property type="molecule type" value="Genomic_DNA"/>
</dbReference>
<organism evidence="4">
    <name type="scientific">Cyprideis torosa</name>
    <dbReference type="NCBI Taxonomy" id="163714"/>
    <lineage>
        <taxon>Eukaryota</taxon>
        <taxon>Metazoa</taxon>
        <taxon>Ecdysozoa</taxon>
        <taxon>Arthropoda</taxon>
        <taxon>Crustacea</taxon>
        <taxon>Oligostraca</taxon>
        <taxon>Ostracoda</taxon>
        <taxon>Podocopa</taxon>
        <taxon>Podocopida</taxon>
        <taxon>Cytherocopina</taxon>
        <taxon>Cytheroidea</taxon>
        <taxon>Cytherideidae</taxon>
        <taxon>Cyprideis</taxon>
    </lineage>
</organism>
<dbReference type="PROSITE" id="PS50297">
    <property type="entry name" value="ANK_REP_REGION"/>
    <property type="match status" value="3"/>
</dbReference>
<dbReference type="PROSITE" id="PS50003">
    <property type="entry name" value="PH_DOMAIN"/>
    <property type="match status" value="1"/>
</dbReference>
<dbReference type="PROSITE" id="PS50088">
    <property type="entry name" value="ANK_REPEAT"/>
    <property type="match status" value="3"/>
</dbReference>
<name>A0A7R8WIX8_9CRUS</name>
<dbReference type="SUPFAM" id="SSF48403">
    <property type="entry name" value="Ankyrin repeat"/>
    <property type="match status" value="1"/>
</dbReference>
<feature type="non-terminal residue" evidence="4">
    <location>
        <position position="1"/>
    </location>
</feature>
<dbReference type="InterPro" id="IPR036770">
    <property type="entry name" value="Ankyrin_rpt-contain_sf"/>
</dbReference>
<dbReference type="OrthoDB" id="416222at2759"/>
<dbReference type="AlphaFoldDB" id="A0A7R8WIX8"/>
<dbReference type="Pfam" id="PF12796">
    <property type="entry name" value="Ank_2"/>
    <property type="match status" value="1"/>
</dbReference>
<feature type="compositionally biased region" description="Low complexity" evidence="3">
    <location>
        <begin position="722"/>
        <end position="743"/>
    </location>
</feature>
<dbReference type="Gene3D" id="1.25.40.20">
    <property type="entry name" value="Ankyrin repeat-containing domain"/>
    <property type="match status" value="2"/>
</dbReference>
<evidence type="ECO:0000313" key="4">
    <source>
        <dbReference type="EMBL" id="CAD7229627.1"/>
    </source>
</evidence>
<feature type="compositionally biased region" description="Polar residues" evidence="3">
    <location>
        <begin position="459"/>
        <end position="484"/>
    </location>
</feature>
<dbReference type="PANTHER" id="PTHR24171:SF8">
    <property type="entry name" value="BRCA1-ASSOCIATED RING DOMAIN PROTEIN 1"/>
    <property type="match status" value="1"/>
</dbReference>
<dbReference type="SMART" id="SM00233">
    <property type="entry name" value="PH"/>
    <property type="match status" value="1"/>
</dbReference>
<evidence type="ECO:0000256" key="1">
    <source>
        <dbReference type="ARBA" id="ARBA00022737"/>
    </source>
</evidence>
<dbReference type="PANTHER" id="PTHR24171">
    <property type="entry name" value="ANKYRIN REPEAT DOMAIN-CONTAINING PROTEIN 39-RELATED"/>
    <property type="match status" value="1"/>
</dbReference>
<accession>A0A7R8WIX8</accession>
<protein>
    <submittedName>
        <fullName evidence="4">Uncharacterized protein</fullName>
    </submittedName>
</protein>
<dbReference type="SUPFAM" id="SSF50729">
    <property type="entry name" value="PH domain-like"/>
    <property type="match status" value="1"/>
</dbReference>
<feature type="compositionally biased region" description="Polar residues" evidence="3">
    <location>
        <begin position="692"/>
        <end position="721"/>
    </location>
</feature>
<gene>
    <name evidence="4" type="ORF">CTOB1V02_LOCUS7496</name>
</gene>
<dbReference type="GO" id="GO:0070531">
    <property type="term" value="C:BRCA1-A complex"/>
    <property type="evidence" value="ECO:0007669"/>
    <property type="project" value="TreeGrafter"/>
</dbReference>
<feature type="region of interest" description="Disordered" evidence="3">
    <location>
        <begin position="781"/>
        <end position="803"/>
    </location>
</feature>
<feature type="region of interest" description="Disordered" evidence="3">
    <location>
        <begin position="459"/>
        <end position="486"/>
    </location>
</feature>
<sequence length="803" mass="88759">MFIIMSARSRQALVTWGNCETRNISGAREICDDVRETFLQACRNGDVRILRGLLENWEAGRIQLNLDWKGTDRRNLGWTGLHLAAYFGNTEVIKILLDYGAQVDIFNSDGDTALHKAALTGRRDIVLLLIEARADVHRLNGLGLTPLSLAVDEEIQKFLQGVSATEKLRLERKFLDTMKDGTLEECQEIISSHPSLDMNCVDTQGNTPLHCAALIGARDKMIFLLERGADTRKRNTLGQTPVDLCPADSSVKLLLSLKPLKNPLTRQASRFEGPVWRRGRIRGWKKFWGVLDYGSLSLFSSKADAREQERRRFLLHLRRADLRVRRNGASLGVPESVDRTDKDSGSVVVLTLENRKEHQLRGQSELESRHWLAALTEHTFYANRSLVEASPCKEAGVEMDLSMSHIPLATIDSSEEAAERSDSPSTQTSWDLREKAASLRIALAPLKDRLRDLEQSISDGIQGLPTSNANSSTPAHGNPNSPESQCLRRASHSVNLLSDGLEKCLAQFMDCLALVERKDDIHTVELYRERQKVKLLEEALNVLTRENSLVIKPGGSSTGENGSSLNMIPEEEDGPIFYECSPPGKRGSPTNSLYATPIGSLASLSSFKSIEDGDWIRTQDDDGKKRRSYDEREIPTALLGNFRCLSCNKHRRRSIFLPLVFGGDWDKKIEVLVLKQNSHFSIAASPSAIGQRPSSAPPCQQDPSQNEAQTPPISIAGTNGDSSSMERTSDESSSSSTTPKASTPVVKSDLKAEQLSSSGSMFGSVCLDHHQELLNQRTISTSTIPGLVKNGQDSESEILANPD</sequence>
<evidence type="ECO:0000256" key="2">
    <source>
        <dbReference type="ARBA" id="ARBA00023043"/>
    </source>
</evidence>
<dbReference type="SMART" id="SM00248">
    <property type="entry name" value="ANK"/>
    <property type="match status" value="3"/>
</dbReference>
<evidence type="ECO:0000256" key="3">
    <source>
        <dbReference type="SAM" id="MobiDB-lite"/>
    </source>
</evidence>
<dbReference type="Pfam" id="PF00023">
    <property type="entry name" value="Ank"/>
    <property type="match status" value="1"/>
</dbReference>
<proteinExistence type="predicted"/>
<dbReference type="InterPro" id="IPR002110">
    <property type="entry name" value="Ankyrin_rpt"/>
</dbReference>
<reference evidence="4" key="1">
    <citation type="submission" date="2020-11" db="EMBL/GenBank/DDBJ databases">
        <authorList>
            <person name="Tran Van P."/>
        </authorList>
    </citation>
    <scope>NUCLEOTIDE SEQUENCE</scope>
</reference>
<dbReference type="GO" id="GO:0085020">
    <property type="term" value="P:protein K6-linked ubiquitination"/>
    <property type="evidence" value="ECO:0007669"/>
    <property type="project" value="TreeGrafter"/>
</dbReference>
<dbReference type="InterPro" id="IPR001849">
    <property type="entry name" value="PH_domain"/>
</dbReference>
<feature type="region of interest" description="Disordered" evidence="3">
    <location>
        <begin position="686"/>
        <end position="754"/>
    </location>
</feature>
<dbReference type="Pfam" id="PF00169">
    <property type="entry name" value="PH"/>
    <property type="match status" value="1"/>
</dbReference>
<dbReference type="Gene3D" id="2.30.29.30">
    <property type="entry name" value="Pleckstrin-homology domain (PH domain)/Phosphotyrosine-binding domain (PTB)"/>
    <property type="match status" value="1"/>
</dbReference>
<keyword evidence="2" id="KW-0040">ANK repeat</keyword>
<dbReference type="GO" id="GO:0004842">
    <property type="term" value="F:ubiquitin-protein transferase activity"/>
    <property type="evidence" value="ECO:0007669"/>
    <property type="project" value="TreeGrafter"/>
</dbReference>
<keyword evidence="1" id="KW-0677">Repeat</keyword>